<dbReference type="Gene3D" id="1.10.10.2830">
    <property type="match status" value="1"/>
</dbReference>
<dbReference type="NCBIfam" id="TIGR00180">
    <property type="entry name" value="parB_part"/>
    <property type="match status" value="1"/>
</dbReference>
<dbReference type="Pfam" id="PF02195">
    <property type="entry name" value="ParB_N"/>
    <property type="match status" value="1"/>
</dbReference>
<feature type="domain" description="ParB-like N-terminal" evidence="2">
    <location>
        <begin position="94"/>
        <end position="191"/>
    </location>
</feature>
<name>A0A318H2F1_9BURK</name>
<dbReference type="InterPro" id="IPR040873">
    <property type="entry name" value="SoPB_HTH"/>
</dbReference>
<organism evidence="3 4">
    <name type="scientific">Sphaerotilus hippei</name>
    <dbReference type="NCBI Taxonomy" id="744406"/>
    <lineage>
        <taxon>Bacteria</taxon>
        <taxon>Pseudomonadati</taxon>
        <taxon>Pseudomonadota</taxon>
        <taxon>Betaproteobacteria</taxon>
        <taxon>Burkholderiales</taxon>
        <taxon>Sphaerotilaceae</taxon>
        <taxon>Sphaerotilus</taxon>
    </lineage>
</organism>
<dbReference type="SMART" id="SM00470">
    <property type="entry name" value="ParB"/>
    <property type="match status" value="1"/>
</dbReference>
<dbReference type="InterPro" id="IPR036086">
    <property type="entry name" value="ParB/Sulfiredoxin_sf"/>
</dbReference>
<dbReference type="PANTHER" id="PTHR33375:SF1">
    <property type="entry name" value="CHROMOSOME-PARTITIONING PROTEIN PARB-RELATED"/>
    <property type="match status" value="1"/>
</dbReference>
<dbReference type="InterPro" id="IPR050336">
    <property type="entry name" value="Chromosome_partition/occlusion"/>
</dbReference>
<reference evidence="3 4" key="1">
    <citation type="submission" date="2018-05" db="EMBL/GenBank/DDBJ databases">
        <title>Genomic Encyclopedia of Type Strains, Phase IV (KMG-IV): sequencing the most valuable type-strain genomes for metagenomic binning, comparative biology and taxonomic classification.</title>
        <authorList>
            <person name="Goeker M."/>
        </authorList>
    </citation>
    <scope>NUCLEOTIDE SEQUENCE [LARGE SCALE GENOMIC DNA]</scope>
    <source>
        <strain evidence="3 4">DSM 566</strain>
    </source>
</reference>
<sequence length="366" mass="39742">MATRENKLSVKAARLNFSGLPGMPGVEATPVAEAAPRPKTAPGAMMAYANDARSELLKENEELRLRAAEAASLKNQLGDALGDLQQWEGAKATRSIDPHLVIRSRFANRHELSFSTAEFQQLKSEIASAGGNVQPIKVRAIAAAQDAPASYEIVFGHRRHQACLELGLPVLAVVENLDDRTLFVEMDRENRARKDLSAWEQGVMYRRALKQGLFPSNRRLAEAIGVDLSALGKALALADLPEALVNAFPSPLDLQFRWAKPLADAYSAHPEVVLQRARDLAKQKGKVTAKAVFEQLSQAGTKGVEPFHPLPTCRLEVDGLAVGVIEMTPKGAITVSIDAGVVPGESLPRLGRAMEDFIRMLQKPQP</sequence>
<gene>
    <name evidence="3" type="ORF">C7444_104112</name>
</gene>
<evidence type="ECO:0000313" key="3">
    <source>
        <dbReference type="EMBL" id="PXW97510.1"/>
    </source>
</evidence>
<comment type="similarity">
    <text evidence="1">Belongs to the ParB family.</text>
</comment>
<dbReference type="EMBL" id="QJJS01000004">
    <property type="protein sequence ID" value="PXW97510.1"/>
    <property type="molecule type" value="Genomic_DNA"/>
</dbReference>
<protein>
    <submittedName>
        <fullName evidence="3">ParB family chromosome partitioning protein</fullName>
    </submittedName>
</protein>
<dbReference type="Proteomes" id="UP000247811">
    <property type="component" value="Unassembled WGS sequence"/>
</dbReference>
<dbReference type="Gene3D" id="3.90.1530.10">
    <property type="entry name" value="Conserved hypothetical protein from pyrococcus furiosus pfu- 392566-001, ParB domain"/>
    <property type="match status" value="1"/>
</dbReference>
<dbReference type="InterPro" id="IPR003115">
    <property type="entry name" value="ParB_N"/>
</dbReference>
<dbReference type="GO" id="GO:0005694">
    <property type="term" value="C:chromosome"/>
    <property type="evidence" value="ECO:0007669"/>
    <property type="project" value="TreeGrafter"/>
</dbReference>
<dbReference type="RefSeq" id="WP_110399907.1">
    <property type="nucleotide sequence ID" value="NZ_QJJS01000004.1"/>
</dbReference>
<dbReference type="Pfam" id="PF18090">
    <property type="entry name" value="SoPB_HTH"/>
    <property type="match status" value="1"/>
</dbReference>
<dbReference type="PANTHER" id="PTHR33375">
    <property type="entry name" value="CHROMOSOME-PARTITIONING PROTEIN PARB-RELATED"/>
    <property type="match status" value="1"/>
</dbReference>
<dbReference type="CDD" id="cd16405">
    <property type="entry name" value="RepB_like_N"/>
    <property type="match status" value="1"/>
</dbReference>
<keyword evidence="4" id="KW-1185">Reference proteome</keyword>
<dbReference type="AlphaFoldDB" id="A0A318H2F1"/>
<dbReference type="OrthoDB" id="9150072at2"/>
<dbReference type="InterPro" id="IPR004437">
    <property type="entry name" value="ParB/RepB/Spo0J"/>
</dbReference>
<dbReference type="InterPro" id="IPR037972">
    <property type="entry name" value="RepB_N"/>
</dbReference>
<dbReference type="GO" id="GO:0003677">
    <property type="term" value="F:DNA binding"/>
    <property type="evidence" value="ECO:0007669"/>
    <property type="project" value="InterPro"/>
</dbReference>
<dbReference type="GO" id="GO:0007059">
    <property type="term" value="P:chromosome segregation"/>
    <property type="evidence" value="ECO:0007669"/>
    <property type="project" value="TreeGrafter"/>
</dbReference>
<evidence type="ECO:0000313" key="4">
    <source>
        <dbReference type="Proteomes" id="UP000247811"/>
    </source>
</evidence>
<dbReference type="SUPFAM" id="SSF109709">
    <property type="entry name" value="KorB DNA-binding domain-like"/>
    <property type="match status" value="1"/>
</dbReference>
<proteinExistence type="inferred from homology"/>
<accession>A0A318H2F1</accession>
<evidence type="ECO:0000259" key="2">
    <source>
        <dbReference type="SMART" id="SM00470"/>
    </source>
</evidence>
<dbReference type="SUPFAM" id="SSF110849">
    <property type="entry name" value="ParB/Sulfiredoxin"/>
    <property type="match status" value="1"/>
</dbReference>
<comment type="caution">
    <text evidence="3">The sequence shown here is derived from an EMBL/GenBank/DDBJ whole genome shotgun (WGS) entry which is preliminary data.</text>
</comment>
<evidence type="ECO:0000256" key="1">
    <source>
        <dbReference type="ARBA" id="ARBA00006295"/>
    </source>
</evidence>